<dbReference type="CDD" id="cd00616">
    <property type="entry name" value="AHBA_syn"/>
    <property type="match status" value="1"/>
</dbReference>
<dbReference type="PANTHER" id="PTHR30244:SF34">
    <property type="entry name" value="DTDP-4-AMINO-4,6-DIDEOXYGALACTOSE TRANSAMINASE"/>
    <property type="match status" value="1"/>
</dbReference>
<evidence type="ECO:0000313" key="4">
    <source>
        <dbReference type="EMBL" id="KKT37608.1"/>
    </source>
</evidence>
<feature type="modified residue" description="N6-(pyridoxal phosphate)lysine" evidence="2">
    <location>
        <position position="215"/>
    </location>
</feature>
<proteinExistence type="inferred from homology"/>
<dbReference type="GO" id="GO:0008483">
    <property type="term" value="F:transaminase activity"/>
    <property type="evidence" value="ECO:0007669"/>
    <property type="project" value="TreeGrafter"/>
</dbReference>
<evidence type="ECO:0000256" key="2">
    <source>
        <dbReference type="PIRSR" id="PIRSR000390-2"/>
    </source>
</evidence>
<dbReference type="Gene3D" id="3.40.640.10">
    <property type="entry name" value="Type I PLP-dependent aspartate aminotransferase-like (Major domain)"/>
    <property type="match status" value="1"/>
</dbReference>
<evidence type="ECO:0000256" key="1">
    <source>
        <dbReference type="PIRSR" id="PIRSR000390-1"/>
    </source>
</evidence>
<reference evidence="4 5" key="1">
    <citation type="journal article" date="2015" name="Nature">
        <title>rRNA introns, odd ribosomes, and small enigmatic genomes across a large radiation of phyla.</title>
        <authorList>
            <person name="Brown C.T."/>
            <person name="Hug L.A."/>
            <person name="Thomas B.C."/>
            <person name="Sharon I."/>
            <person name="Castelle C.J."/>
            <person name="Singh A."/>
            <person name="Wilkins M.J."/>
            <person name="Williams K.H."/>
            <person name="Banfield J.F."/>
        </authorList>
    </citation>
    <scope>NUCLEOTIDE SEQUENCE [LARGE SCALE GENOMIC DNA]</scope>
</reference>
<dbReference type="Proteomes" id="UP000034617">
    <property type="component" value="Unassembled WGS sequence"/>
</dbReference>
<protein>
    <submittedName>
        <fullName evidence="4">Glutamine-scyllo-inositol transaminase</fullName>
    </submittedName>
</protein>
<evidence type="ECO:0000256" key="3">
    <source>
        <dbReference type="RuleBase" id="RU004508"/>
    </source>
</evidence>
<organism evidence="4 5">
    <name type="scientific">Candidatus Gottesmanbacteria bacterium GW2011_GWB1_44_11c</name>
    <dbReference type="NCBI Taxonomy" id="1618447"/>
    <lineage>
        <taxon>Bacteria</taxon>
        <taxon>Candidatus Gottesmaniibacteriota</taxon>
    </lineage>
</organism>
<dbReference type="InterPro" id="IPR000653">
    <property type="entry name" value="DegT/StrS_aminotransferase"/>
</dbReference>
<dbReference type="PIRSF" id="PIRSF000390">
    <property type="entry name" value="PLP_StrS"/>
    <property type="match status" value="1"/>
</dbReference>
<dbReference type="InterPro" id="IPR015421">
    <property type="entry name" value="PyrdxlP-dep_Trfase_major"/>
</dbReference>
<dbReference type="Gene3D" id="3.90.1150.10">
    <property type="entry name" value="Aspartate Aminotransferase, domain 1"/>
    <property type="match status" value="1"/>
</dbReference>
<dbReference type="GO" id="GO:0030170">
    <property type="term" value="F:pyridoxal phosphate binding"/>
    <property type="evidence" value="ECO:0007669"/>
    <property type="project" value="TreeGrafter"/>
</dbReference>
<dbReference type="InterPro" id="IPR015422">
    <property type="entry name" value="PyrdxlP-dep_Trfase_small"/>
</dbReference>
<dbReference type="EMBL" id="LCHM01000022">
    <property type="protein sequence ID" value="KKT37608.1"/>
    <property type="molecule type" value="Genomic_DNA"/>
</dbReference>
<dbReference type="AlphaFoldDB" id="A0A0G1GTQ9"/>
<name>A0A0G1GTQ9_9BACT</name>
<accession>A0A0G1GTQ9</accession>
<keyword evidence="2 3" id="KW-0663">Pyridoxal phosphate</keyword>
<dbReference type="PATRIC" id="fig|1618447.3.peg.662"/>
<comment type="caution">
    <text evidence="4">The sequence shown here is derived from an EMBL/GenBank/DDBJ whole genome shotgun (WGS) entry which is preliminary data.</text>
</comment>
<dbReference type="InterPro" id="IPR015424">
    <property type="entry name" value="PyrdxlP-dep_Trfase"/>
</dbReference>
<dbReference type="GO" id="GO:0000271">
    <property type="term" value="P:polysaccharide biosynthetic process"/>
    <property type="evidence" value="ECO:0007669"/>
    <property type="project" value="TreeGrafter"/>
</dbReference>
<feature type="active site" description="Proton acceptor" evidence="1">
    <location>
        <position position="215"/>
    </location>
</feature>
<gene>
    <name evidence="4" type="ORF">UW22_C0022G0013</name>
</gene>
<evidence type="ECO:0000313" key="5">
    <source>
        <dbReference type="Proteomes" id="UP000034617"/>
    </source>
</evidence>
<dbReference type="Pfam" id="PF01041">
    <property type="entry name" value="DegT_DnrJ_EryC1"/>
    <property type="match status" value="1"/>
</dbReference>
<sequence length="429" mass="48561">MKSIYNTLRDHAVFGRFVKAIRKIYYFLINRRDKEFPTQPYVFSKNDAKKVYYVVLSGKLHHKSGTEVISLEREFAEYHGVSFALATNAGTSALEMAIKSIGIHPGDEVIVPAYTFVATAQAVISRGGIPIFADIDDTFTISPDSILKHINKRTKAIIPVHIFGNVADMDQITKIAKRYKLFVIEDCCQAIGASYRNKKVGALGDIGCFSFNEKKAVTTGQGGMFITANKDLFTIANLTRETGQLRETTGSDVVTTGNTYAMTEMQAVLARSILAQLDVLNLHRRRNYDCFVKLMDSQDLPIRWYRILPEVSASFSRLVFMIDFRSLGISRNSFIDSIRLQGIPMKTFYPVPLYMYSLFKKRMDCLTKNRFPFTTNTHVCYAKHLPYVELFCAQQAGIEFSPYLTDTHISNLCRTLRTTLLSYVSRSST</sequence>
<comment type="similarity">
    <text evidence="3">Belongs to the DegT/DnrJ/EryC1 family.</text>
</comment>
<dbReference type="SUPFAM" id="SSF53383">
    <property type="entry name" value="PLP-dependent transferases"/>
    <property type="match status" value="1"/>
</dbReference>
<dbReference type="PANTHER" id="PTHR30244">
    <property type="entry name" value="TRANSAMINASE"/>
    <property type="match status" value="1"/>
</dbReference>